<organism evidence="1">
    <name type="scientific">mine drainage metagenome</name>
    <dbReference type="NCBI Taxonomy" id="410659"/>
    <lineage>
        <taxon>unclassified sequences</taxon>
        <taxon>metagenomes</taxon>
        <taxon>ecological metagenomes</taxon>
    </lineage>
</organism>
<dbReference type="EMBL" id="MLJW01000214">
    <property type="protein sequence ID" value="OIQ93108.1"/>
    <property type="molecule type" value="Genomic_DNA"/>
</dbReference>
<protein>
    <recommendedName>
        <fullName evidence="2">Flagellar protein FliL</fullName>
    </recommendedName>
</protein>
<evidence type="ECO:0000313" key="1">
    <source>
        <dbReference type="EMBL" id="OIQ93108.1"/>
    </source>
</evidence>
<comment type="caution">
    <text evidence="1">The sequence shown here is derived from an EMBL/GenBank/DDBJ whole genome shotgun (WGS) entry which is preliminary data.</text>
</comment>
<proteinExistence type="predicted"/>
<reference evidence="1" key="1">
    <citation type="submission" date="2016-10" db="EMBL/GenBank/DDBJ databases">
        <title>Sequence of Gallionella enrichment culture.</title>
        <authorList>
            <person name="Poehlein A."/>
            <person name="Muehling M."/>
            <person name="Daniel R."/>
        </authorList>
    </citation>
    <scope>NUCLEOTIDE SEQUENCE</scope>
</reference>
<accession>A0A1J5RLY3</accession>
<sequence>MKKIVVIILLFLLLVGGSLGVMTVLGKGPFAEILAKREAEQKVEAAKKAAEEAAKPPPTVFFDLGTYIIPIIQNRQIVKQVGLDMEIQVLAKDQAKVADQMPLLQNAVNLDLYDFLPQHADARNPADKEAVRQHLIRLGNKMFGDNVVHDIVIKSMYYR</sequence>
<name>A0A1J5RLY3_9ZZZZ</name>
<evidence type="ECO:0008006" key="2">
    <source>
        <dbReference type="Google" id="ProtNLM"/>
    </source>
</evidence>
<dbReference type="AlphaFoldDB" id="A0A1J5RLY3"/>
<gene>
    <name evidence="1" type="ORF">GALL_249180</name>
</gene>